<dbReference type="AlphaFoldDB" id="A0A8X6XD07"/>
<gene>
    <name evidence="1" type="ORF">TNIN_340381</name>
</gene>
<dbReference type="EMBL" id="BMAV01007506">
    <property type="protein sequence ID" value="GFY50472.1"/>
    <property type="molecule type" value="Genomic_DNA"/>
</dbReference>
<organism evidence="1 2">
    <name type="scientific">Trichonephila inaurata madagascariensis</name>
    <dbReference type="NCBI Taxonomy" id="2747483"/>
    <lineage>
        <taxon>Eukaryota</taxon>
        <taxon>Metazoa</taxon>
        <taxon>Ecdysozoa</taxon>
        <taxon>Arthropoda</taxon>
        <taxon>Chelicerata</taxon>
        <taxon>Arachnida</taxon>
        <taxon>Araneae</taxon>
        <taxon>Araneomorphae</taxon>
        <taxon>Entelegynae</taxon>
        <taxon>Araneoidea</taxon>
        <taxon>Nephilidae</taxon>
        <taxon>Trichonephila</taxon>
        <taxon>Trichonephila inaurata</taxon>
    </lineage>
</organism>
<protein>
    <submittedName>
        <fullName evidence="1">Uncharacterized protein</fullName>
    </submittedName>
</protein>
<proteinExistence type="predicted"/>
<reference evidence="1" key="1">
    <citation type="submission" date="2020-08" db="EMBL/GenBank/DDBJ databases">
        <title>Multicomponent nature underlies the extraordinary mechanical properties of spider dragline silk.</title>
        <authorList>
            <person name="Kono N."/>
            <person name="Nakamura H."/>
            <person name="Mori M."/>
            <person name="Yoshida Y."/>
            <person name="Ohtoshi R."/>
            <person name="Malay A.D."/>
            <person name="Moran D.A.P."/>
            <person name="Tomita M."/>
            <person name="Numata K."/>
            <person name="Arakawa K."/>
        </authorList>
    </citation>
    <scope>NUCLEOTIDE SEQUENCE</scope>
</reference>
<comment type="caution">
    <text evidence="1">The sequence shown here is derived from an EMBL/GenBank/DDBJ whole genome shotgun (WGS) entry which is preliminary data.</text>
</comment>
<evidence type="ECO:0000313" key="2">
    <source>
        <dbReference type="Proteomes" id="UP000886998"/>
    </source>
</evidence>
<keyword evidence="2" id="KW-1185">Reference proteome</keyword>
<dbReference type="Proteomes" id="UP000886998">
    <property type="component" value="Unassembled WGS sequence"/>
</dbReference>
<sequence>MSIAVWRPIFFKGFFKGIGKKVCLLSSVVDQASVAQQWGVYDLLLFPAVHDFEEGSVQFGFYWRVSSLLPGLPESISFLNPLMGLLSEIFNCALNAVFIIDSWVARDCDREDILETLPVGEGAAVVGVRVGGIWRQGEYDWVMVT</sequence>
<accession>A0A8X6XD07</accession>
<name>A0A8X6XD07_9ARAC</name>
<evidence type="ECO:0000313" key="1">
    <source>
        <dbReference type="EMBL" id="GFY50472.1"/>
    </source>
</evidence>